<dbReference type="AlphaFoldDB" id="A0A1C4A0Y9"/>
<protein>
    <submittedName>
        <fullName evidence="1">Phage-related protein</fullName>
    </submittedName>
</protein>
<dbReference type="EMBL" id="FMAQ01000002">
    <property type="protein sequence ID" value="SCB88289.1"/>
    <property type="molecule type" value="Genomic_DNA"/>
</dbReference>
<dbReference type="RefSeq" id="WP_091346929.1">
    <property type="nucleotide sequence ID" value="NZ_FMAQ01000002.1"/>
</dbReference>
<accession>A0A1C4A0Y9</accession>
<proteinExistence type="predicted"/>
<dbReference type="Proteomes" id="UP000199670">
    <property type="component" value="Unassembled WGS sequence"/>
</dbReference>
<name>A0A1C4A0Y9_9GAMM</name>
<dbReference type="STRING" id="1798182.GA0061081_102193"/>
<sequence length="109" mass="12343">METFHWRPQNSSTISVSPKVKVIKFGDGYEQRIRDGINNDLRSYNVTFVGLSEDIGLIDDFLSRHNAVKAFLWREPNTHKTIKVVCRSWTSTPNGAAKTISATFEEVVA</sequence>
<organism evidence="1 2">
    <name type="scientific">Gilliamella bombicola</name>
    <dbReference type="NCBI Taxonomy" id="1798182"/>
    <lineage>
        <taxon>Bacteria</taxon>
        <taxon>Pseudomonadati</taxon>
        <taxon>Pseudomonadota</taxon>
        <taxon>Gammaproteobacteria</taxon>
        <taxon>Orbales</taxon>
        <taxon>Orbaceae</taxon>
        <taxon>Gilliamella</taxon>
    </lineage>
</organism>
<evidence type="ECO:0000313" key="2">
    <source>
        <dbReference type="Proteomes" id="UP000199670"/>
    </source>
</evidence>
<reference evidence="2" key="1">
    <citation type="submission" date="2016-08" db="EMBL/GenBank/DDBJ databases">
        <authorList>
            <person name="Varghese N."/>
            <person name="Submissions Spin"/>
        </authorList>
    </citation>
    <scope>NUCLEOTIDE SEQUENCE [LARGE SCALE GENOMIC DNA]</scope>
    <source>
        <strain evidence="2">R-53248</strain>
    </source>
</reference>
<dbReference type="InterPro" id="IPR010265">
    <property type="entry name" value="Phage_lambda_TipM"/>
</dbReference>
<gene>
    <name evidence="1" type="ORF">GA0061081_102193</name>
</gene>
<evidence type="ECO:0000313" key="1">
    <source>
        <dbReference type="EMBL" id="SCB88289.1"/>
    </source>
</evidence>
<dbReference type="Pfam" id="PF05939">
    <property type="entry name" value="Phage_min_tail"/>
    <property type="match status" value="1"/>
</dbReference>
<dbReference type="OrthoDB" id="8607203at2"/>
<keyword evidence="2" id="KW-1185">Reference proteome</keyword>